<dbReference type="InterPro" id="IPR035901">
    <property type="entry name" value="GIY-YIG_endonuc_sf"/>
</dbReference>
<name>A0A1G5NNS7_9PSED</name>
<dbReference type="eggNOG" id="COG2827">
    <property type="taxonomic scope" value="Bacteria"/>
</dbReference>
<protein>
    <submittedName>
        <fullName evidence="3">Endonuclease</fullName>
    </submittedName>
</protein>
<dbReference type="InterPro" id="IPR000305">
    <property type="entry name" value="GIY-YIG_endonuc"/>
</dbReference>
<keyword evidence="3" id="KW-0255">Endonuclease</keyword>
<organism evidence="3 4">
    <name type="scientific">Pseudomonas oryzihabitans</name>
    <dbReference type="NCBI Taxonomy" id="47885"/>
    <lineage>
        <taxon>Bacteria</taxon>
        <taxon>Pseudomonadati</taxon>
        <taxon>Pseudomonadota</taxon>
        <taxon>Gammaproteobacteria</taxon>
        <taxon>Pseudomonadales</taxon>
        <taxon>Pseudomonadaceae</taxon>
        <taxon>Pseudomonas</taxon>
    </lineage>
</organism>
<comment type="caution">
    <text evidence="3">The sequence shown here is derived from an EMBL/GenBank/DDBJ whole genome shotgun (WGS) entry which is preliminary data.</text>
</comment>
<keyword evidence="3" id="KW-0378">Hydrolase</keyword>
<gene>
    <name evidence="3" type="ORF">SAMN05216279_106286</name>
</gene>
<proteinExistence type="inferred from homology"/>
<sequence length="119" mass="13048">MRLAYRPGVVRLTVSDNPLPPARTWYVYLVRAENQALYCGISDDPERRFAQHRSGRGARFFASSPAQALVYVEACGDKSTALRREIQIKKLPKKAKESLVLARAGLASAAPSGELSCPS</sequence>
<keyword evidence="3" id="KW-0540">Nuclease</keyword>
<dbReference type="SUPFAM" id="SSF82771">
    <property type="entry name" value="GIY-YIG endonuclease"/>
    <property type="match status" value="1"/>
</dbReference>
<dbReference type="PANTHER" id="PTHR34477">
    <property type="entry name" value="UPF0213 PROTEIN YHBQ"/>
    <property type="match status" value="1"/>
</dbReference>
<dbReference type="EMBL" id="FMWB01000006">
    <property type="protein sequence ID" value="SCZ38290.1"/>
    <property type="molecule type" value="Genomic_DNA"/>
</dbReference>
<dbReference type="STRING" id="237610.BJP27_18355"/>
<reference evidence="4" key="1">
    <citation type="submission" date="2016-10" db="EMBL/GenBank/DDBJ databases">
        <authorList>
            <person name="de Groot N.N."/>
        </authorList>
    </citation>
    <scope>NUCLEOTIDE SEQUENCE [LARGE SCALE GENOMIC DNA]</scope>
    <source>
        <strain evidence="4">DSM 15758</strain>
    </source>
</reference>
<dbReference type="PROSITE" id="PS50164">
    <property type="entry name" value="GIY_YIG"/>
    <property type="match status" value="1"/>
</dbReference>
<dbReference type="PANTHER" id="PTHR34477:SF1">
    <property type="entry name" value="UPF0213 PROTEIN YHBQ"/>
    <property type="match status" value="1"/>
</dbReference>
<evidence type="ECO:0000259" key="2">
    <source>
        <dbReference type="PROSITE" id="PS50164"/>
    </source>
</evidence>
<dbReference type="Proteomes" id="UP000183046">
    <property type="component" value="Unassembled WGS sequence"/>
</dbReference>
<dbReference type="GO" id="GO:0004519">
    <property type="term" value="F:endonuclease activity"/>
    <property type="evidence" value="ECO:0007669"/>
    <property type="project" value="UniProtKB-KW"/>
</dbReference>
<feature type="domain" description="GIY-YIG" evidence="2">
    <location>
        <begin position="23"/>
        <end position="98"/>
    </location>
</feature>
<dbReference type="Gene3D" id="3.40.1440.10">
    <property type="entry name" value="GIY-YIG endonuclease"/>
    <property type="match status" value="1"/>
</dbReference>
<comment type="similarity">
    <text evidence="1">Belongs to the UPF0213 family.</text>
</comment>
<evidence type="ECO:0000313" key="4">
    <source>
        <dbReference type="Proteomes" id="UP000183046"/>
    </source>
</evidence>
<evidence type="ECO:0000256" key="1">
    <source>
        <dbReference type="ARBA" id="ARBA00007435"/>
    </source>
</evidence>
<dbReference type="Pfam" id="PF01541">
    <property type="entry name" value="GIY-YIG"/>
    <property type="match status" value="1"/>
</dbReference>
<evidence type="ECO:0000313" key="3">
    <source>
        <dbReference type="EMBL" id="SCZ38290.1"/>
    </source>
</evidence>
<dbReference type="CDD" id="cd10456">
    <property type="entry name" value="GIY-YIG_UPF0213"/>
    <property type="match status" value="1"/>
</dbReference>
<accession>A0A1G5NNS7</accession>
<dbReference type="AlphaFoldDB" id="A0A1G5NNS7"/>
<dbReference type="InterPro" id="IPR050190">
    <property type="entry name" value="UPF0213_domain"/>
</dbReference>